<dbReference type="Pfam" id="PF01476">
    <property type="entry name" value="LysM"/>
    <property type="match status" value="2"/>
</dbReference>
<dbReference type="InterPro" id="IPR036779">
    <property type="entry name" value="LysM_dom_sf"/>
</dbReference>
<evidence type="ECO:0000256" key="3">
    <source>
        <dbReference type="ARBA" id="ARBA00044955"/>
    </source>
</evidence>
<keyword evidence="4" id="KW-0732">Signal</keyword>
<dbReference type="PANTHER" id="PTHR34997:SF1">
    <property type="entry name" value="PEPTIDOGLYCAN-BINDING LYSIN DOMAIN"/>
    <property type="match status" value="1"/>
</dbReference>
<dbReference type="SUPFAM" id="SSF54106">
    <property type="entry name" value="LysM domain"/>
    <property type="match status" value="2"/>
</dbReference>
<dbReference type="PROSITE" id="PS51782">
    <property type="entry name" value="LYSM"/>
    <property type="match status" value="2"/>
</dbReference>
<organism evidence="6 7">
    <name type="scientific">Anthostomella pinea</name>
    <dbReference type="NCBI Taxonomy" id="933095"/>
    <lineage>
        <taxon>Eukaryota</taxon>
        <taxon>Fungi</taxon>
        <taxon>Dikarya</taxon>
        <taxon>Ascomycota</taxon>
        <taxon>Pezizomycotina</taxon>
        <taxon>Sordariomycetes</taxon>
        <taxon>Xylariomycetidae</taxon>
        <taxon>Xylariales</taxon>
        <taxon>Xylariaceae</taxon>
        <taxon>Anthostomella</taxon>
    </lineage>
</organism>
<accession>A0AAI8YFI4</accession>
<dbReference type="InterPro" id="IPR018392">
    <property type="entry name" value="LysM"/>
</dbReference>
<dbReference type="InterPro" id="IPR052210">
    <property type="entry name" value="LysM1-like"/>
</dbReference>
<feature type="domain" description="LysM" evidence="5">
    <location>
        <begin position="40"/>
        <end position="88"/>
    </location>
</feature>
<evidence type="ECO:0000313" key="7">
    <source>
        <dbReference type="Proteomes" id="UP001295740"/>
    </source>
</evidence>
<evidence type="ECO:0000259" key="5">
    <source>
        <dbReference type="PROSITE" id="PS51782"/>
    </source>
</evidence>
<gene>
    <name evidence="6" type="ORF">KHLLAP_LOCUS5866</name>
</gene>
<proteinExistence type="inferred from homology"/>
<dbReference type="EMBL" id="CAUWAG010000007">
    <property type="protein sequence ID" value="CAJ2505398.1"/>
    <property type="molecule type" value="Genomic_DNA"/>
</dbReference>
<comment type="caution">
    <text evidence="6">The sequence shown here is derived from an EMBL/GenBank/DDBJ whole genome shotgun (WGS) entry which is preliminary data.</text>
</comment>
<keyword evidence="1" id="KW-0147">Chitin-binding</keyword>
<keyword evidence="2" id="KW-0843">Virulence</keyword>
<name>A0AAI8YFI4_9PEZI</name>
<comment type="similarity">
    <text evidence="3">Belongs to the secreted LysM effector family.</text>
</comment>
<dbReference type="Gene3D" id="3.10.350.10">
    <property type="entry name" value="LysM domain"/>
    <property type="match status" value="2"/>
</dbReference>
<evidence type="ECO:0000256" key="2">
    <source>
        <dbReference type="ARBA" id="ARBA00023026"/>
    </source>
</evidence>
<keyword evidence="7" id="KW-1185">Reference proteome</keyword>
<dbReference type="GO" id="GO:0008061">
    <property type="term" value="F:chitin binding"/>
    <property type="evidence" value="ECO:0007669"/>
    <property type="project" value="UniProtKB-KW"/>
</dbReference>
<feature type="chain" id="PRO_5042568712" evidence="4">
    <location>
        <begin position="19"/>
        <end position="164"/>
    </location>
</feature>
<protein>
    <submittedName>
        <fullName evidence="6">Uu.00g127920.m01.CDS01</fullName>
    </submittedName>
</protein>
<dbReference type="AlphaFoldDB" id="A0AAI8YFI4"/>
<dbReference type="PANTHER" id="PTHR34997">
    <property type="entry name" value="AM15"/>
    <property type="match status" value="1"/>
</dbReference>
<evidence type="ECO:0000313" key="6">
    <source>
        <dbReference type="EMBL" id="CAJ2505398.1"/>
    </source>
</evidence>
<evidence type="ECO:0000256" key="4">
    <source>
        <dbReference type="SAM" id="SignalP"/>
    </source>
</evidence>
<reference evidence="6" key="1">
    <citation type="submission" date="2023-10" db="EMBL/GenBank/DDBJ databases">
        <authorList>
            <person name="Hackl T."/>
        </authorList>
    </citation>
    <scope>NUCLEOTIDE SEQUENCE</scope>
</reference>
<feature type="domain" description="LysM" evidence="5">
    <location>
        <begin position="114"/>
        <end position="160"/>
    </location>
</feature>
<dbReference type="Proteomes" id="UP001295740">
    <property type="component" value="Unassembled WGS sequence"/>
</dbReference>
<evidence type="ECO:0000256" key="1">
    <source>
        <dbReference type="ARBA" id="ARBA00022669"/>
    </source>
</evidence>
<sequence>MFTNVLLSVAALASQALAAPTLEQASQLITRQGYVSTCTSTYNVLSGDACFVIIDKFHSQFSLADFYSWNPEVDSNCSNLFPGETVCVGVNGTATPLPACPSPVKPGLVTDCDDCYTVVDGDTCGAIATTNDITLAEFYSWNPDLDNECLTLEVDYNYCVGVSA</sequence>
<dbReference type="SMART" id="SM00257">
    <property type="entry name" value="LysM"/>
    <property type="match status" value="2"/>
</dbReference>
<dbReference type="CDD" id="cd00118">
    <property type="entry name" value="LysM"/>
    <property type="match status" value="1"/>
</dbReference>
<feature type="signal peptide" evidence="4">
    <location>
        <begin position="1"/>
        <end position="18"/>
    </location>
</feature>